<accession>A0ABS6HDS9</accession>
<proteinExistence type="predicted"/>
<dbReference type="RefSeq" id="WP_216878603.1">
    <property type="nucleotide sequence ID" value="NZ_JAERQM010000008.1"/>
</dbReference>
<dbReference type="EMBL" id="JAERQM010000008">
    <property type="protein sequence ID" value="MBU8546584.1"/>
    <property type="molecule type" value="Genomic_DNA"/>
</dbReference>
<sequence>MTPLFDGTLMADYHQFLLCDAVSWPDAPIYWPEPVLRARLNTAPGILVVSTVRNMPVPVRVLLHAARPALDLAGLDHVAEAPLHAPSGRIAILGLTDARAGAALARVPPVPLRALVTFAGLGALSPDGLDGADRYEVHLFPGTVTGVTVTKQWEEA</sequence>
<comment type="caution">
    <text evidence="1">The sequence shown here is derived from an EMBL/GenBank/DDBJ whole genome shotgun (WGS) entry which is preliminary data.</text>
</comment>
<organism evidence="1 2">
    <name type="scientific">Falsiroseomonas oleicola</name>
    <dbReference type="NCBI Taxonomy" id="2801474"/>
    <lineage>
        <taxon>Bacteria</taxon>
        <taxon>Pseudomonadati</taxon>
        <taxon>Pseudomonadota</taxon>
        <taxon>Alphaproteobacteria</taxon>
        <taxon>Acetobacterales</taxon>
        <taxon>Roseomonadaceae</taxon>
        <taxon>Falsiroseomonas</taxon>
    </lineage>
</organism>
<reference evidence="1 2" key="1">
    <citation type="submission" date="2021-01" db="EMBL/GenBank/DDBJ databases">
        <title>Roseomonas sp. nov, a bacterium isolated from an oil production mixture in Yumen Oilfield.</title>
        <authorList>
            <person name="Wu D."/>
        </authorList>
    </citation>
    <scope>NUCLEOTIDE SEQUENCE [LARGE SCALE GENOMIC DNA]</scope>
    <source>
        <strain evidence="1 2">ROY-5-3</strain>
    </source>
</reference>
<name>A0ABS6HDS9_9PROT</name>
<protein>
    <submittedName>
        <fullName evidence="1">Uncharacterized protein</fullName>
    </submittedName>
</protein>
<gene>
    <name evidence="1" type="ORF">JJQ90_22885</name>
</gene>
<evidence type="ECO:0000313" key="2">
    <source>
        <dbReference type="Proteomes" id="UP000689967"/>
    </source>
</evidence>
<keyword evidence="2" id="KW-1185">Reference proteome</keyword>
<evidence type="ECO:0000313" key="1">
    <source>
        <dbReference type="EMBL" id="MBU8546584.1"/>
    </source>
</evidence>
<dbReference type="Proteomes" id="UP000689967">
    <property type="component" value="Unassembled WGS sequence"/>
</dbReference>